<dbReference type="InterPro" id="IPR050259">
    <property type="entry name" value="SDR"/>
</dbReference>
<dbReference type="InterPro" id="IPR036291">
    <property type="entry name" value="NAD(P)-bd_dom_sf"/>
</dbReference>
<comment type="similarity">
    <text evidence="1">Belongs to the short-chain dehydrogenases/reductases (SDR) family.</text>
</comment>
<dbReference type="SUPFAM" id="SSF51735">
    <property type="entry name" value="NAD(P)-binding Rossmann-fold domains"/>
    <property type="match status" value="1"/>
</dbReference>
<evidence type="ECO:0000256" key="1">
    <source>
        <dbReference type="ARBA" id="ARBA00006484"/>
    </source>
</evidence>
<dbReference type="CDD" id="cd05233">
    <property type="entry name" value="SDR_c"/>
    <property type="match status" value="1"/>
</dbReference>
<dbReference type="AlphaFoldDB" id="A0A1M6MI09"/>
<dbReference type="PRINTS" id="PR00081">
    <property type="entry name" value="GDHRDH"/>
</dbReference>
<dbReference type="InterPro" id="IPR002347">
    <property type="entry name" value="SDR_fam"/>
</dbReference>
<dbReference type="Pfam" id="PF13561">
    <property type="entry name" value="adh_short_C2"/>
    <property type="match status" value="1"/>
</dbReference>
<sequence>MKYALVTGSTKGIGLSIGKGLLDAGYYVFFNCPPTDDDFTEFNQQINENYKNKYSLIEADVSNVDCINKIYDDVSALTKQIDLFIFNAGITDRSPFQEISYQQWMKIQNIFVNVPVFILQKFYSMLNQQSNIVFVGSMLGDIPHSTSLSYGVSKAGIHALVRNLVKFFADKKIRVNGVAPGFIDTQWQLSKAPEIRQRIENKIALKKFGSPENVSDLVLHIIGNDYINGTILRIDGGYSFE</sequence>
<dbReference type="Proteomes" id="UP000184050">
    <property type="component" value="Unassembled WGS sequence"/>
</dbReference>
<dbReference type="Gene3D" id="3.40.50.720">
    <property type="entry name" value="NAD(P)-binding Rossmann-like Domain"/>
    <property type="match status" value="1"/>
</dbReference>
<dbReference type="STRING" id="1168035.SAMN05444280_13315"/>
<dbReference type="EMBL" id="FQZE01000033">
    <property type="protein sequence ID" value="SHJ83087.1"/>
    <property type="molecule type" value="Genomic_DNA"/>
</dbReference>
<name>A0A1M6MI09_9BACT</name>
<evidence type="ECO:0000313" key="2">
    <source>
        <dbReference type="EMBL" id="SHJ83087.1"/>
    </source>
</evidence>
<protein>
    <submittedName>
        <fullName evidence="2">3-oxoacyl-[acyl-carrier protein] reductase</fullName>
    </submittedName>
</protein>
<dbReference type="RefSeq" id="WP_073172516.1">
    <property type="nucleotide sequence ID" value="NZ_FQZE01000033.1"/>
</dbReference>
<dbReference type="PANTHER" id="PTHR42879">
    <property type="entry name" value="3-OXOACYL-(ACYL-CARRIER-PROTEIN) REDUCTASE"/>
    <property type="match status" value="1"/>
</dbReference>
<reference evidence="2 3" key="1">
    <citation type="submission" date="2016-11" db="EMBL/GenBank/DDBJ databases">
        <authorList>
            <person name="Jaros S."/>
            <person name="Januszkiewicz K."/>
            <person name="Wedrychowicz H."/>
        </authorList>
    </citation>
    <scope>NUCLEOTIDE SEQUENCE [LARGE SCALE GENOMIC DNA]</scope>
    <source>
        <strain evidence="2 3">DSM 27063</strain>
    </source>
</reference>
<gene>
    <name evidence="2" type="ORF">SAMN05444280_13315</name>
</gene>
<evidence type="ECO:0000313" key="3">
    <source>
        <dbReference type="Proteomes" id="UP000184050"/>
    </source>
</evidence>
<dbReference type="OrthoDB" id="9803333at2"/>
<organism evidence="2 3">
    <name type="scientific">Tangfeifania diversioriginum</name>
    <dbReference type="NCBI Taxonomy" id="1168035"/>
    <lineage>
        <taxon>Bacteria</taxon>
        <taxon>Pseudomonadati</taxon>
        <taxon>Bacteroidota</taxon>
        <taxon>Bacteroidia</taxon>
        <taxon>Marinilabiliales</taxon>
        <taxon>Prolixibacteraceae</taxon>
        <taxon>Tangfeifania</taxon>
    </lineage>
</organism>
<accession>A0A1M6MI09</accession>
<proteinExistence type="inferred from homology"/>
<dbReference type="PANTHER" id="PTHR42879:SF2">
    <property type="entry name" value="3-OXOACYL-[ACYL-CARRIER-PROTEIN] REDUCTASE FABG"/>
    <property type="match status" value="1"/>
</dbReference>
<keyword evidence="3" id="KW-1185">Reference proteome</keyword>